<name>A0AAU8ENJ3_9MICC</name>
<dbReference type="Gene3D" id="3.40.190.170">
    <property type="entry name" value="Bacterial extracellular solute-binding protein, family 7"/>
    <property type="match status" value="1"/>
</dbReference>
<gene>
    <name evidence="4" type="primary">dctP</name>
    <name evidence="4" type="ORF">ABRP34_19560</name>
</gene>
<dbReference type="GO" id="GO:0055085">
    <property type="term" value="P:transmembrane transport"/>
    <property type="evidence" value="ECO:0007669"/>
    <property type="project" value="InterPro"/>
</dbReference>
<comment type="similarity">
    <text evidence="1">Belongs to the bacterial solute-binding protein 7 family.</text>
</comment>
<reference evidence="4" key="1">
    <citation type="submission" date="2024-06" db="EMBL/GenBank/DDBJ databases">
        <title>Biodegradation of dimethachlon by Arthrobacter sp. K5: mechanistic insights and ecological implications.</title>
        <authorList>
            <person name="Hu S."/>
            <person name="Lu P."/>
        </authorList>
    </citation>
    <scope>NUCLEOTIDE SEQUENCE</scope>
    <source>
        <strain evidence="4">K5</strain>
    </source>
</reference>
<dbReference type="AlphaFoldDB" id="A0AAU8ENJ3"/>
<evidence type="ECO:0000256" key="2">
    <source>
        <dbReference type="ARBA" id="ARBA00022448"/>
    </source>
</evidence>
<protein>
    <submittedName>
        <fullName evidence="4">TRAP transporter substrate-binding protein DctP</fullName>
    </submittedName>
</protein>
<evidence type="ECO:0000313" key="4">
    <source>
        <dbReference type="EMBL" id="XCH10976.1"/>
    </source>
</evidence>
<organism evidence="4">
    <name type="scientific">Arthrobacter sp. K5</name>
    <dbReference type="NCBI Taxonomy" id="2839623"/>
    <lineage>
        <taxon>Bacteria</taxon>
        <taxon>Bacillati</taxon>
        <taxon>Actinomycetota</taxon>
        <taxon>Actinomycetes</taxon>
        <taxon>Micrococcales</taxon>
        <taxon>Micrococcaceae</taxon>
        <taxon>Arthrobacter</taxon>
    </lineage>
</organism>
<sequence>MFLASIGLGLTAILGAAGCTAPTASPPATEQARVLRIATDDEPGRPAAAQIEEFARQVAERYGGQLVIEPVWKAVGEDKDDWDQAVARGVVAGDFDMALVPARAWDTEGVDSFAALHAPFLVTSNTLLSKVAEPAIADEMLAGLDKVGVSGLALFPEGTRLLFSFGKPVLKPADLSGKTVRAPRSEATYALLQALGATPDDLVGERFPEGIAAGKVVAAESSFVGARSLPAPTTAAANLVLFSKLNSLVANANVFQGLSQSQRQLLTEAAAATRTWASEAMTSTADDAAAFCLNGGTVITAAAADIAAFKAAGAAVYRKLEADPETKARIAKIRELAAADPPHKQIPPCTPGG</sequence>
<dbReference type="EMBL" id="CP159279">
    <property type="protein sequence ID" value="XCH10976.1"/>
    <property type="molecule type" value="Genomic_DNA"/>
</dbReference>
<dbReference type="InterPro" id="IPR018389">
    <property type="entry name" value="DctP_fam"/>
</dbReference>
<evidence type="ECO:0000256" key="1">
    <source>
        <dbReference type="ARBA" id="ARBA00009023"/>
    </source>
</evidence>
<dbReference type="Pfam" id="PF03480">
    <property type="entry name" value="DctP"/>
    <property type="match status" value="1"/>
</dbReference>
<dbReference type="InterPro" id="IPR038404">
    <property type="entry name" value="TRAP_DctP_sf"/>
</dbReference>
<dbReference type="RefSeq" id="WP_353711434.1">
    <property type="nucleotide sequence ID" value="NZ_CP159279.1"/>
</dbReference>
<dbReference type="NCBIfam" id="NF037995">
    <property type="entry name" value="TRAP_S1"/>
    <property type="match status" value="1"/>
</dbReference>
<accession>A0AAU8ENJ3</accession>
<proteinExistence type="inferred from homology"/>
<keyword evidence="2" id="KW-0813">Transport</keyword>
<dbReference type="PANTHER" id="PTHR33376:SF7">
    <property type="entry name" value="C4-DICARBOXYLATE-BINDING PROTEIN DCTB"/>
    <property type="match status" value="1"/>
</dbReference>
<keyword evidence="3" id="KW-0732">Signal</keyword>
<dbReference type="PANTHER" id="PTHR33376">
    <property type="match status" value="1"/>
</dbReference>
<evidence type="ECO:0000256" key="3">
    <source>
        <dbReference type="ARBA" id="ARBA00022729"/>
    </source>
</evidence>